<keyword evidence="4" id="KW-1185">Reference proteome</keyword>
<dbReference type="EMBL" id="JAZGQO010000021">
    <property type="protein sequence ID" value="KAK6165613.1"/>
    <property type="molecule type" value="Genomic_DNA"/>
</dbReference>
<evidence type="ECO:0000256" key="1">
    <source>
        <dbReference type="SAM" id="MobiDB-lite"/>
    </source>
</evidence>
<dbReference type="PANTHER" id="PTHR14633">
    <property type="entry name" value="LITTLE ELONGATION COMPLEX SUBUNIT 2"/>
    <property type="match status" value="1"/>
</dbReference>
<dbReference type="GO" id="GO:0045945">
    <property type="term" value="P:positive regulation of transcription by RNA polymerase III"/>
    <property type="evidence" value="ECO:0007669"/>
    <property type="project" value="TreeGrafter"/>
</dbReference>
<dbReference type="GO" id="GO:0042795">
    <property type="term" value="P:snRNA transcription by RNA polymerase II"/>
    <property type="evidence" value="ECO:0007669"/>
    <property type="project" value="TreeGrafter"/>
</dbReference>
<dbReference type="GO" id="GO:0008023">
    <property type="term" value="C:transcription elongation factor complex"/>
    <property type="evidence" value="ECO:0007669"/>
    <property type="project" value="InterPro"/>
</dbReference>
<protein>
    <recommendedName>
        <fullName evidence="2">Little elongation complex subunit 2 C-terminal domain-containing protein</fullName>
    </recommendedName>
</protein>
<feature type="region of interest" description="Disordered" evidence="1">
    <location>
        <begin position="1082"/>
        <end position="1181"/>
    </location>
</feature>
<organism evidence="3 4">
    <name type="scientific">Patella caerulea</name>
    <name type="common">Rayed Mediterranean limpet</name>
    <dbReference type="NCBI Taxonomy" id="87958"/>
    <lineage>
        <taxon>Eukaryota</taxon>
        <taxon>Metazoa</taxon>
        <taxon>Spiralia</taxon>
        <taxon>Lophotrochozoa</taxon>
        <taxon>Mollusca</taxon>
        <taxon>Gastropoda</taxon>
        <taxon>Patellogastropoda</taxon>
        <taxon>Patelloidea</taxon>
        <taxon>Patellidae</taxon>
        <taxon>Patella</taxon>
    </lineage>
</organism>
<feature type="compositionally biased region" description="Basic residues" evidence="1">
    <location>
        <begin position="1394"/>
        <end position="1404"/>
    </location>
</feature>
<evidence type="ECO:0000259" key="2">
    <source>
        <dbReference type="Pfam" id="PF10505"/>
    </source>
</evidence>
<dbReference type="Proteomes" id="UP001347796">
    <property type="component" value="Unassembled WGS sequence"/>
</dbReference>
<feature type="compositionally biased region" description="Basic and acidic residues" evidence="1">
    <location>
        <begin position="932"/>
        <end position="944"/>
    </location>
</feature>
<feature type="compositionally biased region" description="Basic and acidic residues" evidence="1">
    <location>
        <begin position="1114"/>
        <end position="1130"/>
    </location>
</feature>
<dbReference type="PANTHER" id="PTHR14633:SF3">
    <property type="entry name" value="LITTLE ELONGATION COMPLEX SUBUNIT 2"/>
    <property type="match status" value="1"/>
</dbReference>
<feature type="compositionally biased region" description="Basic and acidic residues" evidence="1">
    <location>
        <begin position="555"/>
        <end position="584"/>
    </location>
</feature>
<feature type="region of interest" description="Disordered" evidence="1">
    <location>
        <begin position="848"/>
        <end position="944"/>
    </location>
</feature>
<dbReference type="Pfam" id="PF10505">
    <property type="entry name" value="NARG2_C"/>
    <property type="match status" value="1"/>
</dbReference>
<proteinExistence type="predicted"/>
<accession>A0AAN8G5M1</accession>
<feature type="compositionally biased region" description="Polar residues" evidence="1">
    <location>
        <begin position="891"/>
        <end position="903"/>
    </location>
</feature>
<feature type="compositionally biased region" description="Basic and acidic residues" evidence="1">
    <location>
        <begin position="622"/>
        <end position="635"/>
    </location>
</feature>
<name>A0AAN8G5M1_PATCE</name>
<feature type="region of interest" description="Disordered" evidence="1">
    <location>
        <begin position="410"/>
        <end position="650"/>
    </location>
</feature>
<comment type="caution">
    <text evidence="3">The sequence shown here is derived from an EMBL/GenBank/DDBJ whole genome shotgun (WGS) entry which is preliminary data.</text>
</comment>
<feature type="compositionally biased region" description="Polar residues" evidence="1">
    <location>
        <begin position="794"/>
        <end position="806"/>
    </location>
</feature>
<feature type="region of interest" description="Disordered" evidence="1">
    <location>
        <begin position="785"/>
        <end position="836"/>
    </location>
</feature>
<feature type="domain" description="Little elongation complex subunit 2 C-terminal" evidence="2">
    <location>
        <begin position="1182"/>
        <end position="1379"/>
    </location>
</feature>
<gene>
    <name evidence="3" type="ORF">SNE40_022510</name>
</gene>
<evidence type="ECO:0000313" key="4">
    <source>
        <dbReference type="Proteomes" id="UP001347796"/>
    </source>
</evidence>
<feature type="compositionally biased region" description="Basic residues" evidence="1">
    <location>
        <begin position="853"/>
        <end position="862"/>
    </location>
</feature>
<reference evidence="3 4" key="1">
    <citation type="submission" date="2024-01" db="EMBL/GenBank/DDBJ databases">
        <title>The genome of the rayed Mediterranean limpet Patella caerulea (Linnaeus, 1758).</title>
        <authorList>
            <person name="Anh-Thu Weber A."/>
            <person name="Halstead-Nussloch G."/>
        </authorList>
    </citation>
    <scope>NUCLEOTIDE SEQUENCE [LARGE SCALE GENOMIC DNA]</scope>
    <source>
        <strain evidence="3">AATW-2023a</strain>
        <tissue evidence="3">Whole specimen</tissue>
    </source>
</reference>
<feature type="region of interest" description="Disordered" evidence="1">
    <location>
        <begin position="1375"/>
        <end position="1404"/>
    </location>
</feature>
<feature type="compositionally biased region" description="Basic and acidic residues" evidence="1">
    <location>
        <begin position="593"/>
        <end position="608"/>
    </location>
</feature>
<evidence type="ECO:0000313" key="3">
    <source>
        <dbReference type="EMBL" id="KAK6165613.1"/>
    </source>
</evidence>
<sequence length="1404" mass="158075">MEEKIKWKEPINGFNTFFTEESYRRMVKEETFESKLLSSINALKLKSAALLEASKDEGENTQNKFPEEKDDEYYLPNKDILTHRKAGLQQKSSLSKFEQRKYIDLFLKLRHKTYQVGQNLSNVEKKELADFEALQMRVTAEQSEFLINLREVSNNQGVYTFLSPAGRRYFQERQHEKLKIVEELPRHYININKTLPLAMQVNIDTPPPTLQFVKTLAELGSAPKITLPTLIVNEKKTIPMEYDKISAQYPPVHHQKVEGKFNHEVCSKDSNCEVLACKTFSHIVVCTSVLRCLVNNHAPDFSRTWEIPFFVKVHDVEYQGKIVKQKVVYFDKPLPQKNLTMRDKNTLHHKYALRAFLAKVNRKNINLPKEPLKHIMTTCVKSKVGDNSKTSKVEDDDLFGDTYMDDVETFGGDISPVKSSKELTDSSQKTKCTPSKPVCPQKTSKGGDDFFSDTNIDDIETFGDPVKSANSKLRVSTRSKTKCEQTTATKTPPEPPPSTSGSTSNKSNTVLDVEELNKDLFGSESETDTKSVIGETSTIDEADTATKGGNSDITSGKDTEMIKNVEKSKDEIPETGLKSEHLMETSESQPPDAKMDDTEKNLDEKLPVDESSFSELSDIEPNTEHSKETGVESKTKSHINTVSDAPLTSGCDSEMDNLVIDAPACDKPNKIVPNIDDTDSSDTDANLVIDIDESDESNQKTLKKRKVEEIFSPNESMDENFICNPSPIRVINLAKKDKNVPNRNNSAIFKQKWRLRRLSSGGETETSAPINGNVVRLRSGRLINSDASADERSSVGTTSQSDSESVFTPPKKPRKMEEICSPDVIPSDDGSEFPVKVIPLDPQEYGQIIMLKNKPKKRRSVRKSSVEKETPRVLRSRNRSISTESGENDGSDSIVSDEGSTLDSGVKQRRRSARLQTSVKEEKTPVINEQKPVTKDRNRKEKPEIVNVPSMEQCDIKTEELPAKRKRGRPRKKRVENCESITTDVEQNLTENISTDVKPDVADGQEMETMITGTIINRNDEMQNDESAETKPMKNSIPVETNNSQANSTLVDKMSVNLKSETRKNNTPSALDKVEEKSRICDIVPEQSKEKPPIVLDKTTAKSKERKSHVMSTDAEKTHKNAQISKDKTTVEIPGNQQQTQRTTKKPKEQNKKSTKVNPLDSILGKSSTTDSKPNPYPDLKEPIDGQIAYSLWKFTGLSMIIRTSSHGMVRDACQNYQGHIVPKVEYQVKYGLEQVSLEEASNAWISCYVKPYSRLIRGRVGAASSELYMLENLDLNQILLQANHFNPVAALCSLHNIFMKLYNLEEGSYLLYHESGSPNCQVKQPTDGNKRGTYDLHFSHLGPSEIDTKNHGIWYPIDTNIILPHHRKNGRIPATFEPEDLDDCKGKSSFRGGKNKKNKNKKK</sequence>
<dbReference type="InterPro" id="IPR019535">
    <property type="entry name" value="ICE2_C"/>
</dbReference>
<feature type="compositionally biased region" description="Low complexity" evidence="1">
    <location>
        <begin position="499"/>
        <end position="509"/>
    </location>
</feature>
<dbReference type="GO" id="GO:0042796">
    <property type="term" value="P:snRNA transcription by RNA polymerase III"/>
    <property type="evidence" value="ECO:0007669"/>
    <property type="project" value="TreeGrafter"/>
</dbReference>